<evidence type="ECO:0000313" key="2">
    <source>
        <dbReference type="EMBL" id="GEB96704.1"/>
    </source>
</evidence>
<name>A0AB73B4F5_CORFL</name>
<proteinExistence type="predicted"/>
<dbReference type="AlphaFoldDB" id="A0AB73B4F5"/>
<dbReference type="EMBL" id="BJNB01000001">
    <property type="protein sequence ID" value="GEB96704.1"/>
    <property type="molecule type" value="Genomic_DNA"/>
</dbReference>
<organism evidence="2 3">
    <name type="scientific">Corynebacterium flavescens</name>
    <dbReference type="NCBI Taxonomy" id="28028"/>
    <lineage>
        <taxon>Bacteria</taxon>
        <taxon>Bacillati</taxon>
        <taxon>Actinomycetota</taxon>
        <taxon>Actinomycetes</taxon>
        <taxon>Mycobacteriales</taxon>
        <taxon>Corynebacteriaceae</taxon>
        <taxon>Corynebacterium</taxon>
    </lineage>
</organism>
<protein>
    <submittedName>
        <fullName evidence="2">Uncharacterized protein</fullName>
    </submittedName>
</protein>
<accession>A0AB73B4F5</accession>
<sequence>MINAPPVPKASAGKFSTRGKAEVNSMVLEKGLAPSGAAPRAMSHPVARTLAKKNSGREETKIKRPGFSINSESAMAATTKQRRKGHAMAPLIMLSNKPVTIAAVKIRSPIAVLSSGAGAL</sequence>
<evidence type="ECO:0000313" key="3">
    <source>
        <dbReference type="Proteomes" id="UP000315353"/>
    </source>
</evidence>
<comment type="caution">
    <text evidence="2">The sequence shown here is derived from an EMBL/GenBank/DDBJ whole genome shotgun (WGS) entry which is preliminary data.</text>
</comment>
<evidence type="ECO:0000256" key="1">
    <source>
        <dbReference type="SAM" id="MobiDB-lite"/>
    </source>
</evidence>
<dbReference type="Proteomes" id="UP000315353">
    <property type="component" value="Unassembled WGS sequence"/>
</dbReference>
<reference evidence="2 3" key="1">
    <citation type="submission" date="2019-06" db="EMBL/GenBank/DDBJ databases">
        <title>Whole genome shotgun sequence of Corynebacterium flavescens NBRC 14136.</title>
        <authorList>
            <person name="Hosoyama A."/>
            <person name="Uohara A."/>
            <person name="Ohji S."/>
            <person name="Ichikawa N."/>
        </authorList>
    </citation>
    <scope>NUCLEOTIDE SEQUENCE [LARGE SCALE GENOMIC DNA]</scope>
    <source>
        <strain evidence="2 3">NBRC 14136</strain>
    </source>
</reference>
<feature type="region of interest" description="Disordered" evidence="1">
    <location>
        <begin position="34"/>
        <end position="61"/>
    </location>
</feature>
<gene>
    <name evidence="2" type="ORF">CFL01nite_01990</name>
</gene>